<keyword evidence="2" id="KW-1185">Reference proteome</keyword>
<dbReference type="AlphaFoldDB" id="A0A8X6SJG6"/>
<dbReference type="Proteomes" id="UP000887159">
    <property type="component" value="Unassembled WGS sequence"/>
</dbReference>
<accession>A0A8X6SJG6</accession>
<gene>
    <name evidence="1" type="ORF">TNCV_2629511</name>
</gene>
<proteinExistence type="predicted"/>
<evidence type="ECO:0000313" key="1">
    <source>
        <dbReference type="EMBL" id="GFY10272.1"/>
    </source>
</evidence>
<sequence length="151" mass="17275">MARKRAENRERSLGFPGRCIGQQQRITMRSNLNKRENCLVQHNFRVLFFRYDRDRPQTNPGGILIRDSTLVVSPPPPPLLIYLSDIPANLIHAQVATYQSSLMTINIAYWRNLHVSFIGKACSSFEGEIVNIADNQIEIHTEKMANSSKLH</sequence>
<organism evidence="1 2">
    <name type="scientific">Trichonephila clavipes</name>
    <name type="common">Golden silk orbweaver</name>
    <name type="synonym">Nephila clavipes</name>
    <dbReference type="NCBI Taxonomy" id="2585209"/>
    <lineage>
        <taxon>Eukaryota</taxon>
        <taxon>Metazoa</taxon>
        <taxon>Ecdysozoa</taxon>
        <taxon>Arthropoda</taxon>
        <taxon>Chelicerata</taxon>
        <taxon>Arachnida</taxon>
        <taxon>Araneae</taxon>
        <taxon>Araneomorphae</taxon>
        <taxon>Entelegynae</taxon>
        <taxon>Araneoidea</taxon>
        <taxon>Nephilidae</taxon>
        <taxon>Trichonephila</taxon>
    </lineage>
</organism>
<name>A0A8X6SJG6_TRICX</name>
<dbReference type="EMBL" id="BMAU01021296">
    <property type="protein sequence ID" value="GFY10272.1"/>
    <property type="molecule type" value="Genomic_DNA"/>
</dbReference>
<protein>
    <submittedName>
        <fullName evidence="1">Uncharacterized protein</fullName>
    </submittedName>
</protein>
<comment type="caution">
    <text evidence="1">The sequence shown here is derived from an EMBL/GenBank/DDBJ whole genome shotgun (WGS) entry which is preliminary data.</text>
</comment>
<evidence type="ECO:0000313" key="2">
    <source>
        <dbReference type="Proteomes" id="UP000887159"/>
    </source>
</evidence>
<reference evidence="1" key="1">
    <citation type="submission" date="2020-08" db="EMBL/GenBank/DDBJ databases">
        <title>Multicomponent nature underlies the extraordinary mechanical properties of spider dragline silk.</title>
        <authorList>
            <person name="Kono N."/>
            <person name="Nakamura H."/>
            <person name="Mori M."/>
            <person name="Yoshida Y."/>
            <person name="Ohtoshi R."/>
            <person name="Malay A.D."/>
            <person name="Moran D.A.P."/>
            <person name="Tomita M."/>
            <person name="Numata K."/>
            <person name="Arakawa K."/>
        </authorList>
    </citation>
    <scope>NUCLEOTIDE SEQUENCE</scope>
</reference>